<name>A0A1H4D7I1_9ACTO</name>
<organism evidence="1 2">
    <name type="scientific">Bowdeniella nasicola</name>
    <dbReference type="NCBI Taxonomy" id="208480"/>
    <lineage>
        <taxon>Bacteria</taxon>
        <taxon>Bacillati</taxon>
        <taxon>Actinomycetota</taxon>
        <taxon>Actinomycetes</taxon>
        <taxon>Actinomycetales</taxon>
        <taxon>Actinomycetaceae</taxon>
        <taxon>Bowdeniella</taxon>
    </lineage>
</organism>
<dbReference type="CDD" id="cd00756">
    <property type="entry name" value="MoaE"/>
    <property type="match status" value="1"/>
</dbReference>
<dbReference type="Pfam" id="PF02391">
    <property type="entry name" value="MoaE"/>
    <property type="match status" value="1"/>
</dbReference>
<reference evidence="2" key="1">
    <citation type="submission" date="2016-10" db="EMBL/GenBank/DDBJ databases">
        <authorList>
            <person name="Varghese N."/>
            <person name="Submissions S."/>
        </authorList>
    </citation>
    <scope>NUCLEOTIDE SEQUENCE [LARGE SCALE GENOMIC DNA]</scope>
    <source>
        <strain evidence="2">KPR-1</strain>
    </source>
</reference>
<dbReference type="InterPro" id="IPR036563">
    <property type="entry name" value="MoaE_sf"/>
</dbReference>
<dbReference type="OrthoDB" id="9794429at2"/>
<sequence>MSARVVSAVVTESAIDVAALEAATTRPAAGAIVTFRGAVRNHDDGRAVDAIEYSAHPSASQIIRDVACDMSDAFDVHALSVVHRIGALSVGDDALVAVVAASHRKEAFACLAALVDEVKARLPIWKLQKFSDGTDEWSNCP</sequence>
<dbReference type="EMBL" id="FNQV01000015">
    <property type="protein sequence ID" value="SEA68528.1"/>
    <property type="molecule type" value="Genomic_DNA"/>
</dbReference>
<gene>
    <name evidence="1" type="ORF">SAMN02910418_02168</name>
</gene>
<proteinExistence type="predicted"/>
<dbReference type="GO" id="GO:0006777">
    <property type="term" value="P:Mo-molybdopterin cofactor biosynthetic process"/>
    <property type="evidence" value="ECO:0007669"/>
    <property type="project" value="InterPro"/>
</dbReference>
<accession>A0A1H4D7I1</accession>
<dbReference type="InterPro" id="IPR003448">
    <property type="entry name" value="Mopterin_biosynth_MoaE"/>
</dbReference>
<evidence type="ECO:0000313" key="1">
    <source>
        <dbReference type="EMBL" id="SEA68528.1"/>
    </source>
</evidence>
<protein>
    <submittedName>
        <fullName evidence="1">Molybdopterin synthase catalytic subunit</fullName>
    </submittedName>
</protein>
<dbReference type="Gene3D" id="3.90.1170.40">
    <property type="entry name" value="Molybdopterin biosynthesis MoaE subunit"/>
    <property type="match status" value="1"/>
</dbReference>
<dbReference type="Proteomes" id="UP000199288">
    <property type="component" value="Unassembled WGS sequence"/>
</dbReference>
<dbReference type="RefSeq" id="WP_092565786.1">
    <property type="nucleotide sequence ID" value="NZ_FNQV01000015.1"/>
</dbReference>
<dbReference type="SUPFAM" id="SSF54690">
    <property type="entry name" value="Molybdopterin synthase subunit MoaE"/>
    <property type="match status" value="1"/>
</dbReference>
<dbReference type="AlphaFoldDB" id="A0A1H4D7I1"/>
<dbReference type="PANTHER" id="PTHR23404">
    <property type="entry name" value="MOLYBDOPTERIN SYNTHASE RELATED"/>
    <property type="match status" value="1"/>
</dbReference>
<evidence type="ECO:0000313" key="2">
    <source>
        <dbReference type="Proteomes" id="UP000199288"/>
    </source>
</evidence>
<keyword evidence="2" id="KW-1185">Reference proteome</keyword>